<evidence type="ECO:0000313" key="3">
    <source>
        <dbReference type="EMBL" id="MCH6264069.1"/>
    </source>
</evidence>
<organism evidence="2">
    <name type="scientific">Neobacillus citreus</name>
    <dbReference type="NCBI Taxonomy" id="2833578"/>
    <lineage>
        <taxon>Bacteria</taxon>
        <taxon>Bacillati</taxon>
        <taxon>Bacillota</taxon>
        <taxon>Bacilli</taxon>
        <taxon>Bacillales</taxon>
        <taxon>Bacillaceae</taxon>
        <taxon>Neobacillus</taxon>
    </lineage>
</organism>
<dbReference type="EMBL" id="JAGYPE020000001">
    <property type="protein sequence ID" value="MCH6264069.1"/>
    <property type="molecule type" value="Genomic_DNA"/>
</dbReference>
<keyword evidence="1" id="KW-0472">Membrane</keyword>
<comment type="caution">
    <text evidence="2">The sequence shown here is derived from an EMBL/GenBank/DDBJ whole genome shotgun (WGS) entry which is preliminary data.</text>
</comment>
<keyword evidence="1" id="KW-0812">Transmembrane</keyword>
<evidence type="ECO:0000256" key="1">
    <source>
        <dbReference type="SAM" id="Phobius"/>
    </source>
</evidence>
<feature type="transmembrane region" description="Helical" evidence="1">
    <location>
        <begin position="27"/>
        <end position="49"/>
    </location>
</feature>
<dbReference type="Proteomes" id="UP000677265">
    <property type="component" value="Unassembled WGS sequence"/>
</dbReference>
<dbReference type="RefSeq" id="WP_213140464.1">
    <property type="nucleotide sequence ID" value="NZ_JAGYPE020000001.1"/>
</dbReference>
<name>A0A942SVC2_9BACI</name>
<proteinExistence type="predicted"/>
<dbReference type="AlphaFoldDB" id="A0A942SVC2"/>
<accession>A0A942SVC2</accession>
<keyword evidence="4" id="KW-1185">Reference proteome</keyword>
<evidence type="ECO:0000313" key="2">
    <source>
        <dbReference type="EMBL" id="MBS4180483.1"/>
    </source>
</evidence>
<sequence>MVKRELEIKSGPSTTNNKNDIKVNNQFSLTINLGDSLNVLALIAGIYLIKRITKKKKLQKHMEQWP</sequence>
<protein>
    <submittedName>
        <fullName evidence="2">Uncharacterized protein</fullName>
    </submittedName>
</protein>
<evidence type="ECO:0000313" key="4">
    <source>
        <dbReference type="Proteomes" id="UP000677265"/>
    </source>
</evidence>
<keyword evidence="1" id="KW-1133">Transmembrane helix</keyword>
<reference evidence="2" key="1">
    <citation type="submission" date="2021-05" db="EMBL/GenBank/DDBJ databases">
        <title>Novel Bacillus species.</title>
        <authorList>
            <person name="Liu G."/>
        </authorList>
    </citation>
    <scope>NUCLEOTIDE SEQUENCE</scope>
    <source>
        <strain evidence="2 4">FJAT-50051</strain>
    </source>
</reference>
<gene>
    <name evidence="3" type="ORF">KHB02_000825</name>
    <name evidence="2" type="ORF">KHB02_03650</name>
</gene>
<dbReference type="EMBL" id="JAGYPE010000001">
    <property type="protein sequence ID" value="MBS4180483.1"/>
    <property type="molecule type" value="Genomic_DNA"/>
</dbReference>